<evidence type="ECO:0000259" key="8">
    <source>
        <dbReference type="Pfam" id="PF07715"/>
    </source>
</evidence>
<feature type="compositionally biased region" description="Pro residues" evidence="5">
    <location>
        <begin position="30"/>
        <end position="44"/>
    </location>
</feature>
<evidence type="ECO:0000256" key="3">
    <source>
        <dbReference type="ARBA" id="ARBA00023237"/>
    </source>
</evidence>
<comment type="caution">
    <text evidence="9">The sequence shown here is derived from an EMBL/GenBank/DDBJ whole genome shotgun (WGS) entry which is preliminary data.</text>
</comment>
<dbReference type="NCBIfam" id="TIGR01782">
    <property type="entry name" value="TonB-Xanth-Caul"/>
    <property type="match status" value="1"/>
</dbReference>
<dbReference type="Gene3D" id="2.170.130.10">
    <property type="entry name" value="TonB-dependent receptor, plug domain"/>
    <property type="match status" value="1"/>
</dbReference>
<evidence type="ECO:0000259" key="7">
    <source>
        <dbReference type="Pfam" id="PF00593"/>
    </source>
</evidence>
<dbReference type="Pfam" id="PF07715">
    <property type="entry name" value="Plug"/>
    <property type="match status" value="1"/>
</dbReference>
<feature type="domain" description="TonB-dependent receptor plug" evidence="8">
    <location>
        <begin position="89"/>
        <end position="199"/>
    </location>
</feature>
<comment type="similarity">
    <text evidence="4">Belongs to the TonB-dependent receptor family.</text>
</comment>
<dbReference type="SUPFAM" id="SSF56935">
    <property type="entry name" value="Porins"/>
    <property type="match status" value="1"/>
</dbReference>
<dbReference type="EMBL" id="JACCBY010000004">
    <property type="protein sequence ID" value="NYD91130.1"/>
    <property type="molecule type" value="Genomic_DNA"/>
</dbReference>
<dbReference type="InterPro" id="IPR010104">
    <property type="entry name" value="TonB_rcpt_bac"/>
</dbReference>
<proteinExistence type="inferred from homology"/>
<evidence type="ECO:0000256" key="6">
    <source>
        <dbReference type="SAM" id="SignalP"/>
    </source>
</evidence>
<dbReference type="RefSeq" id="WP_179509565.1">
    <property type="nucleotide sequence ID" value="NZ_JACCBY010000004.1"/>
</dbReference>
<name>A0A7Y9K491_9SPHN</name>
<dbReference type="InterPro" id="IPR037066">
    <property type="entry name" value="Plug_dom_sf"/>
</dbReference>
<dbReference type="PANTHER" id="PTHR40980:SF3">
    <property type="entry name" value="TONB-DEPENDENT RECEPTOR-LIKE BETA-BARREL DOMAIN-CONTAINING PROTEIN"/>
    <property type="match status" value="1"/>
</dbReference>
<evidence type="ECO:0000256" key="4">
    <source>
        <dbReference type="RuleBase" id="RU003357"/>
    </source>
</evidence>
<feature type="signal peptide" evidence="6">
    <location>
        <begin position="1"/>
        <end position="24"/>
    </location>
</feature>
<reference evidence="9 10" key="2">
    <citation type="submission" date="2020-08" db="EMBL/GenBank/DDBJ databases">
        <title>The Agave Microbiome: Exploring the role of microbial communities in plant adaptations to desert environments.</title>
        <authorList>
            <person name="Partida-Martinez L.P."/>
        </authorList>
    </citation>
    <scope>NUCLEOTIDE SEQUENCE [LARGE SCALE GENOMIC DNA]</scope>
    <source>
        <strain evidence="9 10">AS2.3</strain>
    </source>
</reference>
<evidence type="ECO:0000313" key="10">
    <source>
        <dbReference type="Proteomes" id="UP000517753"/>
    </source>
</evidence>
<keyword evidence="4" id="KW-0798">TonB box</keyword>
<comment type="subcellular location">
    <subcellularLocation>
        <location evidence="1 4">Cell outer membrane</location>
    </subcellularLocation>
</comment>
<protein>
    <submittedName>
        <fullName evidence="9">TonB-dependent receptor</fullName>
    </submittedName>
</protein>
<evidence type="ECO:0000256" key="2">
    <source>
        <dbReference type="ARBA" id="ARBA00023136"/>
    </source>
</evidence>
<dbReference type="InterPro" id="IPR012910">
    <property type="entry name" value="Plug_dom"/>
</dbReference>
<accession>A0A7Y9K491</accession>
<sequence length="988" mass="106487">MSKSVLRGAVSSAVLVLLSAGAAAAQTAPAPAPATAPSPVPPSSVPQDGAGAPADPQTPTAGDEDGATPEDIVVTGFRRSLAQGLELKREAIGVRDSIVAEDIGKFPEANVADSLQRIPGVILSRDGASNEGQKISIRGLSSDFTVTTINMAPVRTTSALDVGGSSRNFNYDVFPSELFGRVDVYKTPLANLEEGGIGGNVDLQTPRPFDSKSRVIRYTAQANYNTQSKRWGPRGSLLFSDTFGDFGILVGAAYSRTTNERSGFQSTGGYNSSAIGSLGYNTPAGQTRPPVGPFEFQLDLDNPRANFGGLTRTQIANGLLPRFYRVFAADNDRERIGAVASLQYKTSRLDVSLDGIFSQLTDQSDEFTFGVAVRNSRTVRGTTSLPGRGTNSGLIPLDVKLDQYNNLYGTFGNSTILTESLFRDARTRFGYGILRAVYDINDRLKLSAQGNLSESRARNSGNRILSNIYSVDTTFDPTGNVSYPTISSPVDVTNPRNFADPSLGFGEARENDKQRTARAVLDWSVVDDDDRLFALKLGASYVSTIKEVERRDGSAIAAARALPGGGTFRTIDVFANMDPGVQFGALRNGGNAGFPSQFATFPRKFVMDTLDANGANRAAPVQLNAAFQAEEIVKTGFFETNFKTPLFGSELRGNVGVRYSDTRTIVDNFVTDGRGGFEPARRRGGYDNWLPSASLAFDLSRNLTIRGSAGQTITRNALAVIAGSTAVPNPFNADVTVGNPNLRPQLASQYDAVTEWYFTPGGLLSLGVFKKDIQDRPFSVQDFVSFGSLGLPSNVFNTLSLGFPDGVIPNDFQIRRTITVNQDTLKLKGLEVAYQQNFTFLPKPFDGLGVTSSFTLIDQQGGDFVSSSGKRTSISFVPDYSYSITGFYEKGPLSIRGSYNYRAKTGTSFVNTGNDQIAYVAPQGYLDGTVSYRVNDVIELRVDALNLTNENVYLYYENPDQPSGNGKSRRDNSFFNGTTISFGIRGKF</sequence>
<keyword evidence="2 4" id="KW-0472">Membrane</keyword>
<dbReference type="PANTHER" id="PTHR40980">
    <property type="entry name" value="PLUG DOMAIN-CONTAINING PROTEIN"/>
    <property type="match status" value="1"/>
</dbReference>
<evidence type="ECO:0000313" key="9">
    <source>
        <dbReference type="EMBL" id="NYD91130.1"/>
    </source>
</evidence>
<evidence type="ECO:0000256" key="1">
    <source>
        <dbReference type="ARBA" id="ARBA00004442"/>
    </source>
</evidence>
<dbReference type="InterPro" id="IPR036942">
    <property type="entry name" value="Beta-barrel_TonB_sf"/>
</dbReference>
<feature type="chain" id="PRO_5031375213" evidence="6">
    <location>
        <begin position="25"/>
        <end position="988"/>
    </location>
</feature>
<dbReference type="Pfam" id="PF00593">
    <property type="entry name" value="TonB_dep_Rec_b-barrel"/>
    <property type="match status" value="1"/>
</dbReference>
<evidence type="ECO:0000256" key="5">
    <source>
        <dbReference type="SAM" id="MobiDB-lite"/>
    </source>
</evidence>
<organism evidence="9 10">
    <name type="scientific">Sphingomonas melonis</name>
    <dbReference type="NCBI Taxonomy" id="152682"/>
    <lineage>
        <taxon>Bacteria</taxon>
        <taxon>Pseudomonadati</taxon>
        <taxon>Pseudomonadota</taxon>
        <taxon>Alphaproteobacteria</taxon>
        <taxon>Sphingomonadales</taxon>
        <taxon>Sphingomonadaceae</taxon>
        <taxon>Sphingomonas</taxon>
    </lineage>
</organism>
<dbReference type="AlphaFoldDB" id="A0A7Y9K491"/>
<reference evidence="9 10" key="1">
    <citation type="submission" date="2020-07" db="EMBL/GenBank/DDBJ databases">
        <authorList>
            <person name="Partida-Martinez L."/>
            <person name="Huntemann M."/>
            <person name="Clum A."/>
            <person name="Wang J."/>
            <person name="Palaniappan K."/>
            <person name="Ritter S."/>
            <person name="Chen I.-M."/>
            <person name="Stamatis D."/>
            <person name="Reddy T."/>
            <person name="O'Malley R."/>
            <person name="Daum C."/>
            <person name="Shapiro N."/>
            <person name="Ivanova N."/>
            <person name="Kyrpides N."/>
            <person name="Woyke T."/>
        </authorList>
    </citation>
    <scope>NUCLEOTIDE SEQUENCE [LARGE SCALE GENOMIC DNA]</scope>
    <source>
        <strain evidence="9 10">AS2.3</strain>
    </source>
</reference>
<dbReference type="InterPro" id="IPR000531">
    <property type="entry name" value="Beta-barrel_TonB"/>
</dbReference>
<dbReference type="Proteomes" id="UP000517753">
    <property type="component" value="Unassembled WGS sequence"/>
</dbReference>
<feature type="region of interest" description="Disordered" evidence="5">
    <location>
        <begin position="26"/>
        <end position="69"/>
    </location>
</feature>
<keyword evidence="6" id="KW-0732">Signal</keyword>
<keyword evidence="10" id="KW-1185">Reference proteome</keyword>
<dbReference type="Gene3D" id="2.40.170.20">
    <property type="entry name" value="TonB-dependent receptor, beta-barrel domain"/>
    <property type="match status" value="1"/>
</dbReference>
<keyword evidence="3" id="KW-0998">Cell outer membrane</keyword>
<keyword evidence="9" id="KW-0675">Receptor</keyword>
<feature type="domain" description="TonB-dependent receptor-like beta-barrel" evidence="7">
    <location>
        <begin position="472"/>
        <end position="947"/>
    </location>
</feature>
<dbReference type="GO" id="GO:0009279">
    <property type="term" value="C:cell outer membrane"/>
    <property type="evidence" value="ECO:0007669"/>
    <property type="project" value="UniProtKB-SubCell"/>
</dbReference>
<gene>
    <name evidence="9" type="ORF">HD841_002937</name>
</gene>